<keyword evidence="2" id="KW-0378">Hydrolase</keyword>
<comment type="caution">
    <text evidence="2">The sequence shown here is derived from an EMBL/GenBank/DDBJ whole genome shotgun (WGS) entry which is preliminary data.</text>
</comment>
<dbReference type="EC" id="3.-.-.-" evidence="2"/>
<dbReference type="eggNOG" id="COG2318">
    <property type="taxonomic scope" value="Bacteria"/>
</dbReference>
<dbReference type="STRING" id="1185876.BN8_02893"/>
<dbReference type="AlphaFoldDB" id="I2GIP7"/>
<dbReference type="InterPro" id="IPR024775">
    <property type="entry name" value="DinB-like"/>
</dbReference>
<dbReference type="Proteomes" id="UP000009309">
    <property type="component" value="Unassembled WGS sequence"/>
</dbReference>
<evidence type="ECO:0000313" key="2">
    <source>
        <dbReference type="EMBL" id="CCH53772.1"/>
    </source>
</evidence>
<dbReference type="Pfam" id="PF12867">
    <property type="entry name" value="DinB_2"/>
    <property type="match status" value="1"/>
</dbReference>
<proteinExistence type="predicted"/>
<organism evidence="2 3">
    <name type="scientific">Fibrisoma limi BUZ 3</name>
    <dbReference type="NCBI Taxonomy" id="1185876"/>
    <lineage>
        <taxon>Bacteria</taxon>
        <taxon>Pseudomonadati</taxon>
        <taxon>Bacteroidota</taxon>
        <taxon>Cytophagia</taxon>
        <taxon>Cytophagales</taxon>
        <taxon>Spirosomataceae</taxon>
        <taxon>Fibrisoma</taxon>
    </lineage>
</organism>
<dbReference type="GO" id="GO:0016787">
    <property type="term" value="F:hydrolase activity"/>
    <property type="evidence" value="ECO:0007669"/>
    <property type="project" value="UniProtKB-KW"/>
</dbReference>
<dbReference type="EMBL" id="CAIT01000006">
    <property type="protein sequence ID" value="CCH53772.1"/>
    <property type="molecule type" value="Genomic_DNA"/>
</dbReference>
<protein>
    <submittedName>
        <fullName evidence="2">Putative metal-dependent hydrolase OB0413</fullName>
        <ecNumber evidence="2">3.-.-.-</ecNumber>
    </submittedName>
</protein>
<dbReference type="Gene3D" id="1.20.120.450">
    <property type="entry name" value="dinb family like domain"/>
    <property type="match status" value="1"/>
</dbReference>
<evidence type="ECO:0000313" key="3">
    <source>
        <dbReference type="Proteomes" id="UP000009309"/>
    </source>
</evidence>
<name>I2GIP7_9BACT</name>
<gene>
    <name evidence="2" type="primary">yfiT</name>
    <name evidence="2" type="ORF">BN8_02893</name>
</gene>
<accession>I2GIP7</accession>
<sequence>MTIQSDTVRYPVGPWIDKGSYSADLIQQLVERINTLPEEYQTVADSCSDDELRRQYRDGSWTVQQLFHHVADTHLMHFMRLKNALSSPEPTIGVMADVNAWAVLDEARTAPIQASVTMLRGTHQRIAFLAQTLTPDQLNITYFHPPRQRHLTLAQALDIIVWHAEHHLAHIRLALSL</sequence>
<feature type="domain" description="DinB-like" evidence="1">
    <location>
        <begin position="36"/>
        <end position="171"/>
    </location>
</feature>
<evidence type="ECO:0000259" key="1">
    <source>
        <dbReference type="Pfam" id="PF12867"/>
    </source>
</evidence>
<dbReference type="SUPFAM" id="SSF109854">
    <property type="entry name" value="DinB/YfiT-like putative metalloenzymes"/>
    <property type="match status" value="1"/>
</dbReference>
<dbReference type="RefSeq" id="WP_009282352.1">
    <property type="nucleotide sequence ID" value="NZ_CAIT01000006.1"/>
</dbReference>
<reference evidence="2 3" key="1">
    <citation type="journal article" date="2012" name="J. Bacteriol.">
        <title>Genome Sequence of the Filamentous Bacterium Fibrisoma limi BUZ 3T.</title>
        <authorList>
            <person name="Filippini M."/>
            <person name="Qi W."/>
            <person name="Jaenicke S."/>
            <person name="Goesmann A."/>
            <person name="Smits T.H."/>
            <person name="Bagheri H.C."/>
        </authorList>
    </citation>
    <scope>NUCLEOTIDE SEQUENCE [LARGE SCALE GENOMIC DNA]</scope>
    <source>
        <strain evidence="3">BUZ 3T</strain>
    </source>
</reference>
<keyword evidence="3" id="KW-1185">Reference proteome</keyword>
<dbReference type="OrthoDB" id="9796039at2"/>
<dbReference type="InterPro" id="IPR034660">
    <property type="entry name" value="DinB/YfiT-like"/>
</dbReference>